<gene>
    <name evidence="6" type="ORF">EQG66_02255</name>
</gene>
<dbReference type="InterPro" id="IPR001387">
    <property type="entry name" value="Cro/C1-type_HTH"/>
</dbReference>
<dbReference type="PIRSF" id="PIRSF019251">
    <property type="entry name" value="Rv0465c"/>
    <property type="match status" value="1"/>
</dbReference>
<protein>
    <submittedName>
        <fullName evidence="6">XRE family transcriptional regulator</fullName>
    </submittedName>
</protein>
<keyword evidence="3" id="KW-0238">DNA-binding</keyword>
<dbReference type="OrthoDB" id="1123084at2"/>
<evidence type="ECO:0000256" key="2">
    <source>
        <dbReference type="ARBA" id="ARBA00023015"/>
    </source>
</evidence>
<evidence type="ECO:0000313" key="6">
    <source>
        <dbReference type="EMBL" id="RXR31114.1"/>
    </source>
</evidence>
<dbReference type="GO" id="GO:0005829">
    <property type="term" value="C:cytosol"/>
    <property type="evidence" value="ECO:0007669"/>
    <property type="project" value="TreeGrafter"/>
</dbReference>
<dbReference type="InterPro" id="IPR050807">
    <property type="entry name" value="TransReg_Diox_bact_type"/>
</dbReference>
<dbReference type="PANTHER" id="PTHR46797">
    <property type="entry name" value="HTH-TYPE TRANSCRIPTIONAL REGULATOR"/>
    <property type="match status" value="1"/>
</dbReference>
<dbReference type="Proteomes" id="UP000290958">
    <property type="component" value="Unassembled WGS sequence"/>
</dbReference>
<dbReference type="InterPro" id="IPR018653">
    <property type="entry name" value="ScfR_C"/>
</dbReference>
<dbReference type="GO" id="GO:0003700">
    <property type="term" value="F:DNA-binding transcription factor activity"/>
    <property type="evidence" value="ECO:0007669"/>
    <property type="project" value="TreeGrafter"/>
</dbReference>
<dbReference type="CDD" id="cd00093">
    <property type="entry name" value="HTH_XRE"/>
    <property type="match status" value="1"/>
</dbReference>
<dbReference type="Pfam" id="PF01381">
    <property type="entry name" value="HTH_3"/>
    <property type="match status" value="1"/>
</dbReference>
<comment type="caution">
    <text evidence="6">The sequence shown here is derived from an EMBL/GenBank/DDBJ whole genome shotgun (WGS) entry which is preliminary data.</text>
</comment>
<dbReference type="AlphaFoldDB" id="A0A4Q1KQD3"/>
<dbReference type="SMART" id="SM00530">
    <property type="entry name" value="HTH_XRE"/>
    <property type="match status" value="1"/>
</dbReference>
<sequence length="464" mass="51280">MAERKIYAGHAVKRLRRTAGLTQVALADVLEISPSYLNLVEKNQRPLSAALMLRLAERFDFDPRKLGGDAPGGGVEGIRRRLADPLFVDIAIDKAEVEEWLAAAPAGVEAFARAFDRMGEGGAPSAASVEALPVMKVRREIERWRNHFPDLDAQAEAMADDLRIATGDLYGGLAERLRQKHQLAIRILPTDVMPDHVRRLDLHARQLQLSEMLDSASRTFHAAFLIAELEARAEIDALVHGAAFADRHAERLFRRHLTSYFAAAIMMPYERFLRACEASGYDPLLLQRRFGAGYEQVAHRLTTLQRVGARGLPFFMVRIDRAGQSSKRYTGASAAPMVEADSRCPLWAIHSAFDRPGEIAAQLVELEDGERWFTLNRTVAGQSAGLRAGQAIFSIALGLKADYARPLLHARGLDLDKGDAQPIGLGCVSCTRPTCAQRSAPPRGRALRFNERERGLTPFEFAAD</sequence>
<organism evidence="6 7">
    <name type="scientific">Sphingobium fluviale</name>
    <dbReference type="NCBI Taxonomy" id="2506423"/>
    <lineage>
        <taxon>Bacteria</taxon>
        <taxon>Pseudomonadati</taxon>
        <taxon>Pseudomonadota</taxon>
        <taxon>Alphaproteobacteria</taxon>
        <taxon>Sphingomonadales</taxon>
        <taxon>Sphingomonadaceae</taxon>
        <taxon>Sphingobium</taxon>
    </lineage>
</organism>
<keyword evidence="7" id="KW-1185">Reference proteome</keyword>
<dbReference type="InterPro" id="IPR010982">
    <property type="entry name" value="Lambda_DNA-bd_dom_sf"/>
</dbReference>
<evidence type="ECO:0000256" key="4">
    <source>
        <dbReference type="ARBA" id="ARBA00023163"/>
    </source>
</evidence>
<evidence type="ECO:0000259" key="5">
    <source>
        <dbReference type="PROSITE" id="PS50943"/>
    </source>
</evidence>
<accession>A0A4Q1KQD3</accession>
<dbReference type="Gene3D" id="1.10.260.40">
    <property type="entry name" value="lambda repressor-like DNA-binding domains"/>
    <property type="match status" value="1"/>
</dbReference>
<dbReference type="Pfam" id="PF06114">
    <property type="entry name" value="Peptidase_M78"/>
    <property type="match status" value="1"/>
</dbReference>
<feature type="domain" description="HTH cro/C1-type" evidence="5">
    <location>
        <begin position="12"/>
        <end position="66"/>
    </location>
</feature>
<comment type="similarity">
    <text evidence="1">Belongs to the short-chain fatty acyl-CoA assimilation regulator (ScfR) family.</text>
</comment>
<keyword evidence="4" id="KW-0804">Transcription</keyword>
<dbReference type="InterPro" id="IPR026281">
    <property type="entry name" value="HTH_RamB"/>
</dbReference>
<evidence type="ECO:0000256" key="3">
    <source>
        <dbReference type="ARBA" id="ARBA00023125"/>
    </source>
</evidence>
<dbReference type="RefSeq" id="WP_129402882.1">
    <property type="nucleotide sequence ID" value="NZ_SBKP01000001.1"/>
</dbReference>
<dbReference type="PROSITE" id="PS50943">
    <property type="entry name" value="HTH_CROC1"/>
    <property type="match status" value="1"/>
</dbReference>
<name>A0A4Q1KQD3_9SPHN</name>
<proteinExistence type="inferred from homology"/>
<dbReference type="PANTHER" id="PTHR46797:SF23">
    <property type="entry name" value="HTH-TYPE TRANSCRIPTIONAL REGULATOR SUTR"/>
    <property type="match status" value="1"/>
</dbReference>
<keyword evidence="2" id="KW-0805">Transcription regulation</keyword>
<dbReference type="EMBL" id="SBKP01000001">
    <property type="protein sequence ID" value="RXR31114.1"/>
    <property type="molecule type" value="Genomic_DNA"/>
</dbReference>
<evidence type="ECO:0000256" key="1">
    <source>
        <dbReference type="ARBA" id="ARBA00007227"/>
    </source>
</evidence>
<dbReference type="Pfam" id="PF09856">
    <property type="entry name" value="ScfRs"/>
    <property type="match status" value="1"/>
</dbReference>
<reference evidence="7" key="1">
    <citation type="submission" date="2019-01" db="EMBL/GenBank/DDBJ databases">
        <title>Cytophagaceae bacterium strain CAR-16.</title>
        <authorList>
            <person name="Chen W.-M."/>
        </authorList>
    </citation>
    <scope>NUCLEOTIDE SEQUENCE [LARGE SCALE GENOMIC DNA]</scope>
    <source>
        <strain evidence="7">CHR27</strain>
    </source>
</reference>
<dbReference type="InterPro" id="IPR010359">
    <property type="entry name" value="IrrE_HExxH"/>
</dbReference>
<evidence type="ECO:0000313" key="7">
    <source>
        <dbReference type="Proteomes" id="UP000290958"/>
    </source>
</evidence>
<dbReference type="GO" id="GO:0003677">
    <property type="term" value="F:DNA binding"/>
    <property type="evidence" value="ECO:0007669"/>
    <property type="project" value="UniProtKB-KW"/>
</dbReference>
<dbReference type="SUPFAM" id="SSF47413">
    <property type="entry name" value="lambda repressor-like DNA-binding domains"/>
    <property type="match status" value="1"/>
</dbReference>